<dbReference type="InterPro" id="IPR027073">
    <property type="entry name" value="5_3_exoribonuclease"/>
</dbReference>
<dbReference type="PANTHER" id="PTHR12341:SF41">
    <property type="entry name" value="5'-3' EXORIBONUCLEASE 2"/>
    <property type="match status" value="1"/>
</dbReference>
<evidence type="ECO:0000259" key="16">
    <source>
        <dbReference type="Pfam" id="PF03159"/>
    </source>
</evidence>
<evidence type="ECO:0000256" key="9">
    <source>
        <dbReference type="ARBA" id="ARBA00023015"/>
    </source>
</evidence>
<dbReference type="FunFam" id="3.40.50.12390:FF:000005">
    <property type="entry name" value="5'-3' exoribonuclease 2"/>
    <property type="match status" value="1"/>
</dbReference>
<evidence type="ECO:0000259" key="17">
    <source>
        <dbReference type="Pfam" id="PF17846"/>
    </source>
</evidence>
<reference evidence="18 19" key="1">
    <citation type="submission" date="2020-11" db="EMBL/GenBank/DDBJ databases">
        <title>Kefir isolates.</title>
        <authorList>
            <person name="Marcisauskas S."/>
            <person name="Kim Y."/>
            <person name="Blasche S."/>
        </authorList>
    </citation>
    <scope>NUCLEOTIDE SEQUENCE [LARGE SCALE GENOMIC DNA]</scope>
    <source>
        <strain evidence="18 19">OG2</strain>
    </source>
</reference>
<keyword evidence="7 14" id="KW-0378">Hydrolase</keyword>
<dbReference type="Pfam" id="PF03159">
    <property type="entry name" value="XRN_N"/>
    <property type="match status" value="1"/>
</dbReference>
<sequence length="1049" mass="121014">MGVPSFFRWLSRKYPKIISPVIEDPPQVVDGVTLPLDYSAENPNGELDNLYLDMNGIVHPCSHPENRPPPETEDEMLLAVFEYTNRVLNMARPRKVLVMAVDGVAPRAKMNQQRARRFRSAKDAEIQNQEREREILKRESYGEIIDDSVRNKKTWDSNAITPGTPFMDKLAAALRYWTAFKLATDPGWKNLQVVISDATVPGEGEHKIMNFVRSQRADPEYNPNTTHCIYGLDADLIFLGLATHEPHFKILREDVFAQGSGKPKRHNNDTFAPRTQEEKDEISQEESKKPFLWLHVSVLREYLAAELWVPRLPFKFDLERAIDDWVFMCFFCGNDFLPHLPNLDVRENSIDILLDIWKVVLPQLKTYMTCDGNLNLESVEKLLGQLGAREPDIFKTRHTQEIRKQEAMQRRKQNRNGNLSKGQDRHPTNVTEQLQMYDTSGNLAKGSWNLTTHDMVNLKKELMLANEGDIDAIAIIKAQSDKNNELMNNIRDEKMDEIVAQANASNLSAADVLRKKLMAKKHTLEEEEEDEAKEKEEEGVKTKKLKTEQDNLNNEIKSEVEAEDDEDDDDDDDEDDDESTDDKDTATEIISNGDIKSGVIDTNEDVKLFEPGYIERYYKGKFHIESRDINTVRKGLVKAYIEGVSWVLRYYYQGCASWTWYYPFHYAPFGSDFTDITEIDVQFELGEPFLPFEQLMSVLPAASGHTLPAIFRPLMNDEDSPIIDFYPKDFPVDMNGKKMPWQAIALLPFIDEKRLLETTRAQYPKLTDYEKSRNVRNEEILIISNKNVNYDTFLKKLYDSESASHEALKFGHFKSGLSGIVSTDKEGFKLNDKLICPISEGSLPDLSTNLFLKMCFKFPPLIVPNKSLILNGYIPPVQALDSYDLDSIMYKYGKNSYNRNRNHFNDTMKDNIIKTGPNGSTQYKPRAGGYRAFFYFSQQQNNQNGSQYQNSNNGNYHDRSNYNRSNNGYNYNRGYNNNFNQSNNYHNNNGNFNRGNNYNNNNRGNYIDRGNYSNRSNYRNQRGGYNNNYNNNNNSRFNQNNRGGNGRRY</sequence>
<proteinExistence type="inferred from homology"/>
<gene>
    <name evidence="18" type="primary">RAT1</name>
    <name evidence="18" type="ORF">C6P45_004733</name>
</gene>
<dbReference type="FunFam" id="1.25.40.1050:FF:000002">
    <property type="entry name" value="5'-3' exoribonuclease"/>
    <property type="match status" value="1"/>
</dbReference>
<feature type="compositionally biased region" description="Low complexity" evidence="15">
    <location>
        <begin position="962"/>
        <end position="1042"/>
    </location>
</feature>
<keyword evidence="6 14" id="KW-0540">Nuclease</keyword>
<feature type="domain" description="Xrn1 helical" evidence="17">
    <location>
        <begin position="315"/>
        <end position="462"/>
    </location>
</feature>
<dbReference type="GO" id="GO:0003723">
    <property type="term" value="F:RNA binding"/>
    <property type="evidence" value="ECO:0007669"/>
    <property type="project" value="TreeGrafter"/>
</dbReference>
<keyword evidence="4" id="KW-0698">rRNA processing</keyword>
<organism evidence="18 19">
    <name type="scientific">Maudiozyma exigua</name>
    <name type="common">Yeast</name>
    <name type="synonym">Kazachstania exigua</name>
    <dbReference type="NCBI Taxonomy" id="34358"/>
    <lineage>
        <taxon>Eukaryota</taxon>
        <taxon>Fungi</taxon>
        <taxon>Dikarya</taxon>
        <taxon>Ascomycota</taxon>
        <taxon>Saccharomycotina</taxon>
        <taxon>Saccharomycetes</taxon>
        <taxon>Saccharomycetales</taxon>
        <taxon>Saccharomycetaceae</taxon>
        <taxon>Maudiozyma</taxon>
    </lineage>
</organism>
<keyword evidence="8 14" id="KW-0269">Exonuclease</keyword>
<dbReference type="AlphaFoldDB" id="A0A9P6WE70"/>
<evidence type="ECO:0000256" key="1">
    <source>
        <dbReference type="ARBA" id="ARBA00004123"/>
    </source>
</evidence>
<dbReference type="GO" id="GO:0006397">
    <property type="term" value="P:mRNA processing"/>
    <property type="evidence" value="ECO:0007669"/>
    <property type="project" value="UniProtKB-UniRule"/>
</dbReference>
<evidence type="ECO:0000256" key="4">
    <source>
        <dbReference type="ARBA" id="ARBA00022552"/>
    </source>
</evidence>
<feature type="compositionally biased region" description="Low complexity" evidence="15">
    <location>
        <begin position="942"/>
        <end position="955"/>
    </location>
</feature>
<dbReference type="GO" id="GO:0000956">
    <property type="term" value="P:nuclear-transcribed mRNA catabolic process"/>
    <property type="evidence" value="ECO:0007669"/>
    <property type="project" value="TreeGrafter"/>
</dbReference>
<dbReference type="OrthoDB" id="28245at2759"/>
<evidence type="ECO:0000256" key="3">
    <source>
        <dbReference type="ARBA" id="ARBA00022472"/>
    </source>
</evidence>
<dbReference type="GO" id="GO:0006353">
    <property type="term" value="P:DNA-templated transcription termination"/>
    <property type="evidence" value="ECO:0007669"/>
    <property type="project" value="UniProtKB-KW"/>
</dbReference>
<feature type="domain" description="Xrn1 helical" evidence="17">
    <location>
        <begin position="515"/>
        <end position="884"/>
    </location>
</feature>
<accession>A0A9P6WE70</accession>
<comment type="subunit">
    <text evidence="13">Interacts with RAI1; the interaction is direct, stabilizes RAT1 protein structure and may stimulate its exoribonuclease activity. The interaction also stimulates RAI1 pyrophosphohydrolase activity, probably by recruiting it to mRNA substrates.</text>
</comment>
<dbReference type="EMBL" id="PUHR01000007">
    <property type="protein sequence ID" value="KAG0671858.1"/>
    <property type="molecule type" value="Genomic_DNA"/>
</dbReference>
<dbReference type="InterPro" id="IPR004859">
    <property type="entry name" value="Xrn1_N"/>
</dbReference>
<evidence type="ECO:0000256" key="8">
    <source>
        <dbReference type="ARBA" id="ARBA00022839"/>
    </source>
</evidence>
<dbReference type="Gene3D" id="3.40.50.12390">
    <property type="match status" value="1"/>
</dbReference>
<evidence type="ECO:0000256" key="2">
    <source>
        <dbReference type="ARBA" id="ARBA00006994"/>
    </source>
</evidence>
<dbReference type="Gene3D" id="1.25.40.1050">
    <property type="match status" value="1"/>
</dbReference>
<keyword evidence="10" id="KW-0804">Transcription</keyword>
<comment type="caution">
    <text evidence="18">The sequence shown here is derived from an EMBL/GenBank/DDBJ whole genome shotgun (WGS) entry which is preliminary data.</text>
</comment>
<evidence type="ECO:0000256" key="5">
    <source>
        <dbReference type="ARBA" id="ARBA00022664"/>
    </source>
</evidence>
<feature type="region of interest" description="Disordered" evidence="15">
    <location>
        <begin position="403"/>
        <end position="429"/>
    </location>
</feature>
<comment type="subcellular location">
    <subcellularLocation>
        <location evidence="1">Nucleus</location>
    </subcellularLocation>
</comment>
<dbReference type="Proteomes" id="UP000750334">
    <property type="component" value="Unassembled WGS sequence"/>
</dbReference>
<dbReference type="InterPro" id="IPR041412">
    <property type="entry name" value="Xrn1_helical"/>
</dbReference>
<feature type="compositionally biased region" description="Basic and acidic residues" evidence="15">
    <location>
        <begin position="532"/>
        <end position="549"/>
    </location>
</feature>
<dbReference type="EC" id="3.1.13.-" evidence="14"/>
<keyword evidence="11" id="KW-0539">Nucleus</keyword>
<evidence type="ECO:0000256" key="13">
    <source>
        <dbReference type="ARBA" id="ARBA00046943"/>
    </source>
</evidence>
<evidence type="ECO:0000256" key="14">
    <source>
        <dbReference type="PIRNR" id="PIRNR037239"/>
    </source>
</evidence>
<dbReference type="GO" id="GO:0006364">
    <property type="term" value="P:rRNA processing"/>
    <property type="evidence" value="ECO:0007669"/>
    <property type="project" value="UniProtKB-KW"/>
</dbReference>
<evidence type="ECO:0000256" key="6">
    <source>
        <dbReference type="ARBA" id="ARBA00022722"/>
    </source>
</evidence>
<keyword evidence="5 14" id="KW-0507">mRNA processing</keyword>
<dbReference type="CDD" id="cd18673">
    <property type="entry name" value="PIN_XRN1-2-like"/>
    <property type="match status" value="1"/>
</dbReference>
<dbReference type="GO" id="GO:0005634">
    <property type="term" value="C:nucleus"/>
    <property type="evidence" value="ECO:0007669"/>
    <property type="project" value="UniProtKB-SubCell"/>
</dbReference>
<dbReference type="GO" id="GO:0004534">
    <property type="term" value="F:5'-3' RNA exonuclease activity"/>
    <property type="evidence" value="ECO:0007669"/>
    <property type="project" value="UniProtKB-UniRule"/>
</dbReference>
<dbReference type="PANTHER" id="PTHR12341">
    <property type="entry name" value="5'-&gt;3' EXORIBONUCLEASE"/>
    <property type="match status" value="1"/>
</dbReference>
<feature type="compositionally biased region" description="Acidic residues" evidence="15">
    <location>
        <begin position="561"/>
        <end position="581"/>
    </location>
</feature>
<feature type="region of interest" description="Disordered" evidence="15">
    <location>
        <begin position="259"/>
        <end position="283"/>
    </location>
</feature>
<comment type="similarity">
    <text evidence="2 14">Belongs to the 5'-3' exonuclease family. XRN2/RAT1 subfamily.</text>
</comment>
<evidence type="ECO:0000313" key="19">
    <source>
        <dbReference type="Proteomes" id="UP000750334"/>
    </source>
</evidence>
<name>A0A9P6WE70_MAUEX</name>
<dbReference type="FunFam" id="3.40.50.12390:FF:000003">
    <property type="entry name" value="5'-3' exoribonuclease"/>
    <property type="match status" value="1"/>
</dbReference>
<dbReference type="Pfam" id="PF17846">
    <property type="entry name" value="XRN_M"/>
    <property type="match status" value="2"/>
</dbReference>
<protein>
    <recommendedName>
        <fullName evidence="14">5'-3' exoribonuclease</fullName>
        <ecNumber evidence="14">3.1.13.-</ecNumber>
    </recommendedName>
</protein>
<dbReference type="PIRSF" id="PIRSF037239">
    <property type="entry name" value="Exonuclease_Xrn2"/>
    <property type="match status" value="1"/>
</dbReference>
<evidence type="ECO:0000256" key="15">
    <source>
        <dbReference type="SAM" id="MobiDB-lite"/>
    </source>
</evidence>
<evidence type="ECO:0000256" key="7">
    <source>
        <dbReference type="ARBA" id="ARBA00022801"/>
    </source>
</evidence>
<keyword evidence="19" id="KW-1185">Reference proteome</keyword>
<evidence type="ECO:0000313" key="18">
    <source>
        <dbReference type="EMBL" id="KAG0671858.1"/>
    </source>
</evidence>
<evidence type="ECO:0000256" key="11">
    <source>
        <dbReference type="ARBA" id="ARBA00023242"/>
    </source>
</evidence>
<evidence type="ECO:0000256" key="10">
    <source>
        <dbReference type="ARBA" id="ARBA00023163"/>
    </source>
</evidence>
<keyword evidence="3" id="KW-0806">Transcription termination</keyword>
<evidence type="ECO:0000256" key="12">
    <source>
        <dbReference type="ARBA" id="ARBA00046137"/>
    </source>
</evidence>
<keyword evidence="9" id="KW-0805">Transcription regulation</keyword>
<feature type="region of interest" description="Disordered" evidence="15">
    <location>
        <begin position="523"/>
        <end position="590"/>
    </location>
</feature>
<comment type="function">
    <text evidence="12">Possesses 5'-&gt;3' exoribonuclease activity. Required for the processing of nuclear mRNA and rRNA precursors. May promote the termination of transcription by RNA polymerase II. Essential for vegetative cell growth and chromosome segregation.</text>
</comment>
<feature type="domain" description="Xrn1 N-terminal" evidence="16">
    <location>
        <begin position="1"/>
        <end position="254"/>
    </location>
</feature>
<feature type="region of interest" description="Disordered" evidence="15">
    <location>
        <begin position="942"/>
        <end position="1049"/>
    </location>
</feature>
<dbReference type="InterPro" id="IPR017151">
    <property type="entry name" value="Xrn2/3/4"/>
</dbReference>
<comment type="function">
    <text evidence="14">Possesses 5'-&gt;3' exoribonuclease activity. May promote termination of transcription by RNA polymerase II.</text>
</comment>